<protein>
    <submittedName>
        <fullName evidence="5">Ser-Thr-rich glycosyl-phosphatidyl-inositol-anchored membrane family</fullName>
    </submittedName>
</protein>
<sequence>MRSNTKQQLKATALALMCVVAAAQLGQAAPVSSAGVDGDVAATSAAPEASSSDLAQVVAASASPTSAAAAAPTAAPLAGPSLVPLSPGPADVFKSGGTCSTTWSPAFAWTNGQAPWASFTIDLMTGSNDNMTKLATVASNLDGTDYNQTKYDFQCPDAQPYSKIYFLQFSNPSGSNATTWTTRFTLASANGETTAPEHETQPDGEDIAWGQGKLISVGSTSGNITPAEGSRAAALVSGKQPKSLQQQTASQSSSSANGRLDALSGVAGAIAAACAAMVLI</sequence>
<keyword evidence="1 3" id="KW-0732">Signal</keyword>
<feature type="region of interest" description="Disordered" evidence="2">
    <location>
        <begin position="237"/>
        <end position="257"/>
    </location>
</feature>
<evidence type="ECO:0000256" key="3">
    <source>
        <dbReference type="SAM" id="SignalP"/>
    </source>
</evidence>
<dbReference type="Proteomes" id="UP000054845">
    <property type="component" value="Unassembled WGS sequence"/>
</dbReference>
<dbReference type="PANTHER" id="PTHR40633:SF1">
    <property type="entry name" value="GPI ANCHORED SERINE-THREONINE RICH PROTEIN (AFU_ORTHOLOGUE AFUA_1G03630)"/>
    <property type="match status" value="1"/>
</dbReference>
<evidence type="ECO:0000259" key="4">
    <source>
        <dbReference type="Pfam" id="PF10342"/>
    </source>
</evidence>
<keyword evidence="6" id="KW-1185">Reference proteome</keyword>
<evidence type="ECO:0000313" key="6">
    <source>
        <dbReference type="Proteomes" id="UP000054845"/>
    </source>
</evidence>
<evidence type="ECO:0000256" key="1">
    <source>
        <dbReference type="ARBA" id="ARBA00022729"/>
    </source>
</evidence>
<proteinExistence type="predicted"/>
<evidence type="ECO:0000256" key="2">
    <source>
        <dbReference type="SAM" id="MobiDB-lite"/>
    </source>
</evidence>
<dbReference type="PANTHER" id="PTHR40633">
    <property type="entry name" value="MATRIX PROTEIN, PUTATIVE (AFU_ORTHOLOGUE AFUA_8G05410)-RELATED"/>
    <property type="match status" value="1"/>
</dbReference>
<evidence type="ECO:0000313" key="5">
    <source>
        <dbReference type="EMBL" id="CEH19564.1"/>
    </source>
</evidence>
<dbReference type="AlphaFoldDB" id="A0A0P1BTZ6"/>
<organism evidence="5 6">
    <name type="scientific">Ceraceosorus bombacis</name>
    <dbReference type="NCBI Taxonomy" id="401625"/>
    <lineage>
        <taxon>Eukaryota</taxon>
        <taxon>Fungi</taxon>
        <taxon>Dikarya</taxon>
        <taxon>Basidiomycota</taxon>
        <taxon>Ustilaginomycotina</taxon>
        <taxon>Exobasidiomycetes</taxon>
        <taxon>Ceraceosorales</taxon>
        <taxon>Ceraceosoraceae</taxon>
        <taxon>Ceraceosorus</taxon>
    </lineage>
</organism>
<dbReference type="Pfam" id="PF10342">
    <property type="entry name" value="Kre9_KNH"/>
    <property type="match status" value="1"/>
</dbReference>
<feature type="chain" id="PRO_5006059813" evidence="3">
    <location>
        <begin position="29"/>
        <end position="280"/>
    </location>
</feature>
<dbReference type="EMBL" id="CCYA01000389">
    <property type="protein sequence ID" value="CEH19564.1"/>
    <property type="molecule type" value="Genomic_DNA"/>
</dbReference>
<feature type="compositionally biased region" description="Low complexity" evidence="2">
    <location>
        <begin position="243"/>
        <end position="255"/>
    </location>
</feature>
<feature type="signal peptide" evidence="3">
    <location>
        <begin position="1"/>
        <end position="28"/>
    </location>
</feature>
<dbReference type="STRING" id="401625.A0A0P1BTZ6"/>
<dbReference type="InterPro" id="IPR018466">
    <property type="entry name" value="Kre9/Knh1-like_N"/>
</dbReference>
<accession>A0A0P1BTZ6</accession>
<dbReference type="InterPro" id="IPR052982">
    <property type="entry name" value="SRP1/TIP1-like"/>
</dbReference>
<name>A0A0P1BTZ6_9BASI</name>
<reference evidence="5 6" key="1">
    <citation type="submission" date="2014-09" db="EMBL/GenBank/DDBJ databases">
        <authorList>
            <person name="Magalhaes I.L.F."/>
            <person name="Oliveira U."/>
            <person name="Santos F.R."/>
            <person name="Vidigal T.H.D.A."/>
            <person name="Brescovit A.D."/>
            <person name="Santos A.J."/>
        </authorList>
    </citation>
    <scope>NUCLEOTIDE SEQUENCE [LARGE SCALE GENOMIC DNA]</scope>
</reference>
<dbReference type="OrthoDB" id="2432613at2759"/>
<feature type="domain" description="Yeast cell wall synthesis Kre9/Knh1-like N-terminal" evidence="4">
    <location>
        <begin position="86"/>
        <end position="186"/>
    </location>
</feature>